<evidence type="ECO:0000313" key="2">
    <source>
        <dbReference type="Proteomes" id="UP000632774"/>
    </source>
</evidence>
<dbReference type="EMBL" id="JADFFM010000001">
    <property type="protein sequence ID" value="MBE9667199.1"/>
    <property type="molecule type" value="Genomic_DNA"/>
</dbReference>
<dbReference type="Pfam" id="PF13585">
    <property type="entry name" value="CHU_C"/>
    <property type="match status" value="1"/>
</dbReference>
<dbReference type="Gene3D" id="2.60.40.10">
    <property type="entry name" value="Immunoglobulins"/>
    <property type="match status" value="2"/>
</dbReference>
<sequence length="435" mass="46537">MAQIQPLPLLDTCNHQFEYTIIGILPIAATIGVEDTTIASISGKLLIIHKRGKTFVTIKFPGDRYETVYENGQYLPPIHTIIEITRKYELTIGPPPQPAIAIAGSANSDCEGDLYMFTSQVTGKVKGMTAYQWKVNGVNSGNDSLMNIRTLKAKDIVTCTVTNAGSCETYADTDTLIVPDLKPSITPALTIVASETPVCTNKPVSFTATLGNQTGALTYQWRVNNSITGTNSPVFTSSILRDGDEITCTAGNIGHCVLPVTSEPYIVKTATPPTVKFDKNIVINHGGSTQLIPTTTGNIAAYKWGPATGLSSTTEANPIASPATTTTYSLVVTNTDGCEAQASITVAVGVSIPTVFTPNGDGINDTWNIPALVSYPNCNVSVYNRFGSLVFQSKGYDKAWDSTYNGKMLPQGTYYYVINTNNSSTPLTGNVTIIR</sequence>
<dbReference type="InterPro" id="IPR026341">
    <property type="entry name" value="T9SS_type_B"/>
</dbReference>
<protein>
    <submittedName>
        <fullName evidence="1">Gliding motility-associated C-terminal domain-containing protein</fullName>
    </submittedName>
</protein>
<dbReference type="NCBIfam" id="TIGR04131">
    <property type="entry name" value="Bac_Flav_CTERM"/>
    <property type="match status" value="1"/>
</dbReference>
<comment type="caution">
    <text evidence="1">The sequence shown here is derived from an EMBL/GenBank/DDBJ whole genome shotgun (WGS) entry which is preliminary data.</text>
</comment>
<dbReference type="RefSeq" id="WP_194106547.1">
    <property type="nucleotide sequence ID" value="NZ_JADFFM010000001.1"/>
</dbReference>
<reference evidence="1 2" key="1">
    <citation type="submission" date="2020-10" db="EMBL/GenBank/DDBJ databases">
        <title>Mucilaginibacter mali sp. nov., isolated from rhizosphere soil of apple orchard.</title>
        <authorList>
            <person name="Lee J.-S."/>
            <person name="Kim H.S."/>
            <person name="Kim J.-S."/>
        </authorList>
    </citation>
    <scope>NUCLEOTIDE SEQUENCE [LARGE SCALE GENOMIC DNA]</scope>
    <source>
        <strain evidence="1 2">KCTC 23157</strain>
    </source>
</reference>
<dbReference type="Proteomes" id="UP000632774">
    <property type="component" value="Unassembled WGS sequence"/>
</dbReference>
<dbReference type="InterPro" id="IPR013783">
    <property type="entry name" value="Ig-like_fold"/>
</dbReference>
<gene>
    <name evidence="1" type="ORF">IRJ18_12585</name>
</gene>
<evidence type="ECO:0000313" key="1">
    <source>
        <dbReference type="EMBL" id="MBE9667199.1"/>
    </source>
</evidence>
<organism evidence="1 2">
    <name type="scientific">Mucilaginibacter boryungensis</name>
    <dbReference type="NCBI Taxonomy" id="768480"/>
    <lineage>
        <taxon>Bacteria</taxon>
        <taxon>Pseudomonadati</taxon>
        <taxon>Bacteroidota</taxon>
        <taxon>Sphingobacteriia</taxon>
        <taxon>Sphingobacteriales</taxon>
        <taxon>Sphingobacteriaceae</taxon>
        <taxon>Mucilaginibacter</taxon>
    </lineage>
</organism>
<name>A0ABR9XIK1_9SPHI</name>
<accession>A0ABR9XIK1</accession>
<proteinExistence type="predicted"/>
<keyword evidence="2" id="KW-1185">Reference proteome</keyword>